<comment type="similarity">
    <text evidence="1">Belongs to the TRIAP1/MDM35 family.</text>
</comment>
<dbReference type="Pfam" id="PF05254">
    <property type="entry name" value="UPF0203"/>
    <property type="match status" value="1"/>
</dbReference>
<evidence type="ECO:0000313" key="5">
    <source>
        <dbReference type="EMBL" id="KAG5198769.1"/>
    </source>
</evidence>
<dbReference type="PANTHER" id="PTHR46403:SF1">
    <property type="entry name" value="TP53-REGULATED INHIBITOR OF APOPTOSIS 1"/>
    <property type="match status" value="1"/>
</dbReference>
<comment type="catalytic activity">
    <reaction evidence="3">
        <text>a 1,2-diacyl-sn-glycero-3-phosphate(in) = a 1,2-diacyl-sn-glycero-3-phosphate(out)</text>
        <dbReference type="Rhea" id="RHEA:36435"/>
        <dbReference type="ChEBI" id="CHEBI:58608"/>
    </reaction>
</comment>
<dbReference type="GO" id="GO:0045332">
    <property type="term" value="P:phospholipid translocation"/>
    <property type="evidence" value="ECO:0007669"/>
    <property type="project" value="TreeGrafter"/>
</dbReference>
<dbReference type="PROSITE" id="PS51808">
    <property type="entry name" value="CHCH"/>
    <property type="match status" value="1"/>
</dbReference>
<dbReference type="EMBL" id="JAEMGP010000017">
    <property type="protein sequence ID" value="KAG5198769.1"/>
    <property type="molecule type" value="Genomic_DNA"/>
</dbReference>
<dbReference type="PANTHER" id="PTHR46403">
    <property type="entry name" value="TP53-REGULATED INHIBITOR OF APOPTOSIS 1"/>
    <property type="match status" value="1"/>
</dbReference>
<keyword evidence="2" id="KW-1015">Disulfide bond</keyword>
<feature type="compositionally biased region" description="Basic and acidic residues" evidence="4">
    <location>
        <begin position="109"/>
        <end position="127"/>
    </location>
</feature>
<proteinExistence type="inferred from homology"/>
<evidence type="ECO:0000256" key="2">
    <source>
        <dbReference type="ARBA" id="ARBA00023157"/>
    </source>
</evidence>
<protein>
    <recommendedName>
        <fullName evidence="7">TP53-regulated inhibitor of apoptosis 1</fullName>
    </recommendedName>
</protein>
<reference evidence="5 6" key="1">
    <citation type="submission" date="2020-12" db="EMBL/GenBank/DDBJ databases">
        <title>De novo assembly of Tibetan sheep genome.</title>
        <authorList>
            <person name="Li X."/>
        </authorList>
    </citation>
    <scope>NUCLEOTIDE SEQUENCE [LARGE SCALE GENOMIC DNA]</scope>
    <source>
        <tissue evidence="5">Heart</tissue>
    </source>
</reference>
<comment type="caution">
    <text evidence="5">The sequence shown here is derived from an EMBL/GenBank/DDBJ whole genome shotgun (WGS) entry which is preliminary data.</text>
</comment>
<dbReference type="AlphaFoldDB" id="A0A835ZZG5"/>
<evidence type="ECO:0000256" key="1">
    <source>
        <dbReference type="ARBA" id="ARBA00006196"/>
    </source>
</evidence>
<feature type="region of interest" description="Disordered" evidence="4">
    <location>
        <begin position="80"/>
        <end position="145"/>
    </location>
</feature>
<dbReference type="GO" id="GO:1990050">
    <property type="term" value="F:phosphatidic acid transfer activity"/>
    <property type="evidence" value="ECO:0007669"/>
    <property type="project" value="TreeGrafter"/>
</dbReference>
<name>A0A835ZZG5_SHEEP</name>
<accession>A0A835ZZG5</accession>
<evidence type="ECO:0000256" key="3">
    <source>
        <dbReference type="ARBA" id="ARBA00023706"/>
    </source>
</evidence>
<feature type="compositionally biased region" description="Pro residues" evidence="4">
    <location>
        <begin position="94"/>
        <end position="104"/>
    </location>
</feature>
<evidence type="ECO:0008006" key="7">
    <source>
        <dbReference type="Google" id="ProtNLM"/>
    </source>
</evidence>
<dbReference type="GO" id="GO:0005829">
    <property type="term" value="C:cytosol"/>
    <property type="evidence" value="ECO:0007669"/>
    <property type="project" value="TreeGrafter"/>
</dbReference>
<dbReference type="GO" id="GO:0005758">
    <property type="term" value="C:mitochondrial intermembrane space"/>
    <property type="evidence" value="ECO:0007669"/>
    <property type="project" value="TreeGrafter"/>
</dbReference>
<evidence type="ECO:0000256" key="4">
    <source>
        <dbReference type="SAM" id="MobiDB-lite"/>
    </source>
</evidence>
<gene>
    <name evidence="5" type="ORF">JEQ12_007365</name>
</gene>
<dbReference type="GO" id="GO:0005634">
    <property type="term" value="C:nucleus"/>
    <property type="evidence" value="ECO:0007669"/>
    <property type="project" value="TreeGrafter"/>
</dbReference>
<dbReference type="InterPro" id="IPR007918">
    <property type="entry name" value="MDM35_apoptosis"/>
</dbReference>
<organism evidence="5 6">
    <name type="scientific">Ovis aries</name>
    <name type="common">Sheep</name>
    <dbReference type="NCBI Taxonomy" id="9940"/>
    <lineage>
        <taxon>Eukaryota</taxon>
        <taxon>Metazoa</taxon>
        <taxon>Chordata</taxon>
        <taxon>Craniata</taxon>
        <taxon>Vertebrata</taxon>
        <taxon>Euteleostomi</taxon>
        <taxon>Mammalia</taxon>
        <taxon>Eutheria</taxon>
        <taxon>Laurasiatheria</taxon>
        <taxon>Artiodactyla</taxon>
        <taxon>Ruminantia</taxon>
        <taxon>Pecora</taxon>
        <taxon>Bovidae</taxon>
        <taxon>Caprinae</taxon>
        <taxon>Ovis</taxon>
    </lineage>
</organism>
<dbReference type="Proteomes" id="UP000664991">
    <property type="component" value="Chromosome 17"/>
</dbReference>
<evidence type="ECO:0000313" key="6">
    <source>
        <dbReference type="Proteomes" id="UP000664991"/>
    </source>
</evidence>
<sequence>MNSVGEACTDMKREYDQCFNRWFAEKFLKGDGSGDPCTDLFKRYQQCVQSNGPNQCCGPHWVVVQILFIRLHSRLEADSHEGYGIGRPEARPATPVPVPEPSSPWAPLDIHRLSCRRERPSSPETRDPAAAAIFDLGPPQRRKRK</sequence>